<feature type="domain" description="Phospholipid/glycerol acyltransferase" evidence="5">
    <location>
        <begin position="83"/>
        <end position="203"/>
    </location>
</feature>
<dbReference type="CDD" id="cd07989">
    <property type="entry name" value="LPLAT_AGPAT-like"/>
    <property type="match status" value="1"/>
</dbReference>
<keyword evidence="4" id="KW-0472">Membrane</keyword>
<dbReference type="PANTHER" id="PTHR10434">
    <property type="entry name" value="1-ACYL-SN-GLYCEROL-3-PHOSPHATE ACYLTRANSFERASE"/>
    <property type="match status" value="1"/>
</dbReference>
<feature type="transmembrane region" description="Helical" evidence="4">
    <location>
        <begin position="12"/>
        <end position="31"/>
    </location>
</feature>
<organism evidence="6 7">
    <name type="scientific">Sphingobacterium mizutaii</name>
    <dbReference type="NCBI Taxonomy" id="1010"/>
    <lineage>
        <taxon>Bacteria</taxon>
        <taxon>Pseudomonadati</taxon>
        <taxon>Bacteroidota</taxon>
        <taxon>Sphingobacteriia</taxon>
        <taxon>Sphingobacteriales</taxon>
        <taxon>Sphingobacteriaceae</taxon>
        <taxon>Sphingobacterium</taxon>
    </lineage>
</organism>
<evidence type="ECO:0000256" key="2">
    <source>
        <dbReference type="ARBA" id="ARBA00022679"/>
    </source>
</evidence>
<dbReference type="AlphaFoldDB" id="A0AAJ5C1M4"/>
<evidence type="ECO:0000256" key="4">
    <source>
        <dbReference type="SAM" id="Phobius"/>
    </source>
</evidence>
<evidence type="ECO:0000256" key="3">
    <source>
        <dbReference type="ARBA" id="ARBA00023315"/>
    </source>
</evidence>
<dbReference type="SMART" id="SM00563">
    <property type="entry name" value="PlsC"/>
    <property type="match status" value="1"/>
</dbReference>
<name>A0AAJ5C1M4_9SPHI</name>
<gene>
    <name evidence="6" type="ORF">SAMEA4412673_03347</name>
</gene>
<keyword evidence="4" id="KW-0812">Transmembrane</keyword>
<dbReference type="GO" id="GO:0003841">
    <property type="term" value="F:1-acylglycerol-3-phosphate O-acyltransferase activity"/>
    <property type="evidence" value="ECO:0007669"/>
    <property type="project" value="TreeGrafter"/>
</dbReference>
<evidence type="ECO:0000259" key="5">
    <source>
        <dbReference type="SMART" id="SM00563"/>
    </source>
</evidence>
<dbReference type="EMBL" id="LT906468">
    <property type="protein sequence ID" value="SNV56937.1"/>
    <property type="molecule type" value="Genomic_DNA"/>
</dbReference>
<dbReference type="GO" id="GO:0006654">
    <property type="term" value="P:phosphatidic acid biosynthetic process"/>
    <property type="evidence" value="ECO:0007669"/>
    <property type="project" value="TreeGrafter"/>
</dbReference>
<dbReference type="Pfam" id="PF01553">
    <property type="entry name" value="Acyltransferase"/>
    <property type="match status" value="1"/>
</dbReference>
<dbReference type="InterPro" id="IPR002123">
    <property type="entry name" value="Plipid/glycerol_acylTrfase"/>
</dbReference>
<keyword evidence="4" id="KW-1133">Transmembrane helix</keyword>
<dbReference type="KEGG" id="smiz:4412673_03347"/>
<protein>
    <submittedName>
        <fullName evidence="6">2-acyl-glycerophospho-ethanolamine acyltransferase</fullName>
    </submittedName>
</protein>
<evidence type="ECO:0000313" key="7">
    <source>
        <dbReference type="Proteomes" id="UP000215355"/>
    </source>
</evidence>
<evidence type="ECO:0000313" key="6">
    <source>
        <dbReference type="EMBL" id="SNV56937.1"/>
    </source>
</evidence>
<sequence length="255" mass="28889">MLNFSLQMRKLLGFILTPIFYICFALSLLIFHPIQWLCLKLGGYAAHKKSVDILNGFLVACNYTLFNRTQFIDNKNIPVGKPIIFIANHQSTYDIPPLIYFLRRFHGKFISKIELMTANIPSISFNLKHGGAANIDRKDPKQSIAEILNLANNMKKNNWSAFIFPEGTRTKTGKMKAFSVGGIATLMKKNPEALVVPIAINGSYKMVEWGAFPLRPFTHMSWEVLNPIDTTGLNPEEIVKKAEDMIRAKVKEENL</sequence>
<dbReference type="PANTHER" id="PTHR10434:SF11">
    <property type="entry name" value="1-ACYL-SN-GLYCEROL-3-PHOSPHATE ACYLTRANSFERASE"/>
    <property type="match status" value="1"/>
</dbReference>
<reference evidence="6 7" key="1">
    <citation type="submission" date="2017-06" db="EMBL/GenBank/DDBJ databases">
        <authorList>
            <consortium name="Pathogen Informatics"/>
        </authorList>
    </citation>
    <scope>NUCLEOTIDE SEQUENCE [LARGE SCALE GENOMIC DNA]</scope>
    <source>
        <strain evidence="6 7">NCTC12149</strain>
    </source>
</reference>
<keyword evidence="3 6" id="KW-0012">Acyltransferase</keyword>
<comment type="pathway">
    <text evidence="1">Lipid metabolism.</text>
</comment>
<accession>A0AAJ5C1M4</accession>
<keyword evidence="2" id="KW-0808">Transferase</keyword>
<dbReference type="Proteomes" id="UP000215355">
    <property type="component" value="Chromosome 1"/>
</dbReference>
<proteinExistence type="predicted"/>
<dbReference type="SUPFAM" id="SSF69593">
    <property type="entry name" value="Glycerol-3-phosphate (1)-acyltransferase"/>
    <property type="match status" value="1"/>
</dbReference>
<evidence type="ECO:0000256" key="1">
    <source>
        <dbReference type="ARBA" id="ARBA00005189"/>
    </source>
</evidence>